<evidence type="ECO:0000256" key="2">
    <source>
        <dbReference type="SAM" id="MobiDB-lite"/>
    </source>
</evidence>
<feature type="region of interest" description="Disordered" evidence="2">
    <location>
        <begin position="470"/>
        <end position="506"/>
    </location>
</feature>
<evidence type="ECO:0000313" key="4">
    <source>
        <dbReference type="EMBL" id="WSE29820.1"/>
    </source>
</evidence>
<keyword evidence="5" id="KW-1185">Reference proteome</keyword>
<organism evidence="4 5">
    <name type="scientific">Amycolatopsis rhabdoformis</name>
    <dbReference type="NCBI Taxonomy" id="1448059"/>
    <lineage>
        <taxon>Bacteria</taxon>
        <taxon>Bacillati</taxon>
        <taxon>Actinomycetota</taxon>
        <taxon>Actinomycetes</taxon>
        <taxon>Pseudonocardiales</taxon>
        <taxon>Pseudonocardiaceae</taxon>
        <taxon>Amycolatopsis</taxon>
    </lineage>
</organism>
<dbReference type="CDD" id="cd10967">
    <property type="entry name" value="CE4_GLA_like_6s"/>
    <property type="match status" value="1"/>
</dbReference>
<dbReference type="GO" id="GO:0016787">
    <property type="term" value="F:hydrolase activity"/>
    <property type="evidence" value="ECO:0007669"/>
    <property type="project" value="UniProtKB-KW"/>
</dbReference>
<protein>
    <submittedName>
        <fullName evidence="4">Polysaccharide deacetylase family protein</fullName>
        <ecNumber evidence="4">3.-.-.-</ecNumber>
    </submittedName>
</protein>
<dbReference type="EMBL" id="CP142149">
    <property type="protein sequence ID" value="WSE29820.1"/>
    <property type="molecule type" value="Genomic_DNA"/>
</dbReference>
<proteinExistence type="predicted"/>
<dbReference type="EC" id="3.-.-.-" evidence="4"/>
<dbReference type="SUPFAM" id="SSF88713">
    <property type="entry name" value="Glycoside hydrolase/deacetylase"/>
    <property type="match status" value="1"/>
</dbReference>
<dbReference type="RefSeq" id="WP_326568778.1">
    <property type="nucleotide sequence ID" value="NZ_CP142149.1"/>
</dbReference>
<dbReference type="PROSITE" id="PS51677">
    <property type="entry name" value="NODB"/>
    <property type="match status" value="1"/>
</dbReference>
<evidence type="ECO:0000313" key="5">
    <source>
        <dbReference type="Proteomes" id="UP001330812"/>
    </source>
</evidence>
<dbReference type="Gene3D" id="3.20.20.370">
    <property type="entry name" value="Glycoside hydrolase/deacetylase"/>
    <property type="match status" value="1"/>
</dbReference>
<evidence type="ECO:0000259" key="3">
    <source>
        <dbReference type="PROSITE" id="PS51677"/>
    </source>
</evidence>
<dbReference type="Gene3D" id="2.60.120.260">
    <property type="entry name" value="Galactose-binding domain-like"/>
    <property type="match status" value="1"/>
</dbReference>
<dbReference type="PANTHER" id="PTHR34216:SF11">
    <property type="entry name" value="CHITOOLIGOSACCHARIDE DEACETYLASE"/>
    <property type="match status" value="1"/>
</dbReference>
<keyword evidence="1" id="KW-0732">Signal</keyword>
<dbReference type="InterPro" id="IPR011330">
    <property type="entry name" value="Glyco_hydro/deAcase_b/a-brl"/>
</dbReference>
<reference evidence="4 5" key="1">
    <citation type="journal article" date="2015" name="Int. J. Syst. Evol. Microbiol.">
        <title>Amycolatopsis rhabdoformis sp. nov., an actinomycete isolated from a tropical forest soil.</title>
        <authorList>
            <person name="Souza W.R."/>
            <person name="Silva R.E."/>
            <person name="Goodfellow M."/>
            <person name="Busarakam K."/>
            <person name="Figueiro F.S."/>
            <person name="Ferreira D."/>
            <person name="Rodrigues-Filho E."/>
            <person name="Moraes L.A.B."/>
            <person name="Zucchi T.D."/>
        </authorList>
    </citation>
    <scope>NUCLEOTIDE SEQUENCE [LARGE SCALE GENOMIC DNA]</scope>
    <source>
        <strain evidence="4 5">NCIMB 14900</strain>
    </source>
</reference>
<feature type="domain" description="NodB homology" evidence="3">
    <location>
        <begin position="53"/>
        <end position="271"/>
    </location>
</feature>
<accession>A0ABZ1I615</accession>
<dbReference type="InterPro" id="IPR051398">
    <property type="entry name" value="Polysacch_Deacetylase"/>
</dbReference>
<evidence type="ECO:0000256" key="1">
    <source>
        <dbReference type="ARBA" id="ARBA00022729"/>
    </source>
</evidence>
<keyword evidence="4" id="KW-0378">Hydrolase</keyword>
<dbReference type="InterPro" id="IPR002509">
    <property type="entry name" value="NODB_dom"/>
</dbReference>
<sequence length="506" mass="52969">MERSRRKHRKARKGFDFRRARTRLAVCAAALLCVLPALVVGSSTAGASLARPLGVVLTFDDGNADQMTALPILQKYNMKGTFYIISGSVGAPNYLTQANLNTIKNAGHEIGGHTVTHPDLTTVPADEAKRQICNGRASLAAMGFSVTSFAYPYAALNTSVKNNVKACGFNSARGLGDLASAHGCAGCPAAETTKPADAYEIKALDEDDNTWTLAQMQSAVTAAERNGGLLTFTFHHICAGTGCDELSITPTRLDQFLSWLNARKGVGTTVKTMQQAIGGAVKPVVTAPASTNTGLVNTSLESSTSGTGFPDCYMPGGYGGNTPTWTRTTDKHTGTYAQRLDVANYTDGDAKLLPTFDLGACTPTIAAGKTYTVGVWYKSTAITQFSLYYRTSQGFWTYWTSGPWLAAAPNWTQGTFTTPAAPAGATGLSFGLALIANGSVTTDDYSFVAGSGTAAAAAVQASTSSPQRFSVTSRNSVKAGSFGRNAKPLVPATRPGQVIAPVEPGD</sequence>
<dbReference type="Pfam" id="PF01522">
    <property type="entry name" value="Polysacc_deac_1"/>
    <property type="match status" value="1"/>
</dbReference>
<name>A0ABZ1I615_9PSEU</name>
<dbReference type="PANTHER" id="PTHR34216">
    <property type="match status" value="1"/>
</dbReference>
<dbReference type="Proteomes" id="UP001330812">
    <property type="component" value="Chromosome"/>
</dbReference>
<gene>
    <name evidence="4" type="ORF">VSH64_44715</name>
</gene>